<feature type="domain" description="HTH merR-type" evidence="3">
    <location>
        <begin position="15"/>
        <end position="81"/>
    </location>
</feature>
<dbReference type="Pfam" id="PF13411">
    <property type="entry name" value="MerR_1"/>
    <property type="match status" value="1"/>
</dbReference>
<feature type="coiled-coil region" evidence="2">
    <location>
        <begin position="94"/>
        <end position="128"/>
    </location>
</feature>
<dbReference type="PANTHER" id="PTHR30204:SF93">
    <property type="entry name" value="HTH MERR-TYPE DOMAIN-CONTAINING PROTEIN"/>
    <property type="match status" value="1"/>
</dbReference>
<comment type="caution">
    <text evidence="4">The sequence shown here is derived from an EMBL/GenBank/DDBJ whole genome shotgun (WGS) entry which is preliminary data.</text>
</comment>
<dbReference type="EMBL" id="JAGINX010000001">
    <property type="protein sequence ID" value="MBP2319196.1"/>
    <property type="molecule type" value="Genomic_DNA"/>
</dbReference>
<organism evidence="4 5">
    <name type="scientific">Nesterenkonia lacusekhoensis</name>
    <dbReference type="NCBI Taxonomy" id="150832"/>
    <lineage>
        <taxon>Bacteria</taxon>
        <taxon>Bacillati</taxon>
        <taxon>Actinomycetota</taxon>
        <taxon>Actinomycetes</taxon>
        <taxon>Micrococcales</taxon>
        <taxon>Micrococcaceae</taxon>
        <taxon>Nesterenkonia</taxon>
    </lineage>
</organism>
<sequence>MSSEQRDLEEPTRHIGEVAEISGMSLRTLRHYDDVGLLTSSGRSAGGFRLYTDEDVERLMLIRRMKPLGFSIEQMRELLELTDALAEGAHPAPVEKIEAMLADARERREKLARKVEMADEFIERLEGQVDRGARQAGQDRT</sequence>
<dbReference type="PRINTS" id="PR00040">
    <property type="entry name" value="HTHMERR"/>
</dbReference>
<dbReference type="Gene3D" id="1.10.1660.10">
    <property type="match status" value="1"/>
</dbReference>
<accession>A0ABS4T697</accession>
<dbReference type="GO" id="GO:0003677">
    <property type="term" value="F:DNA binding"/>
    <property type="evidence" value="ECO:0007669"/>
    <property type="project" value="UniProtKB-KW"/>
</dbReference>
<reference evidence="4 5" key="1">
    <citation type="submission" date="2021-03" db="EMBL/GenBank/DDBJ databases">
        <title>Sequencing the genomes of 1000 actinobacteria strains.</title>
        <authorList>
            <person name="Klenk H.-P."/>
        </authorList>
    </citation>
    <scope>NUCLEOTIDE SEQUENCE [LARGE SCALE GENOMIC DNA]</scope>
    <source>
        <strain evidence="4 5">DSM 12544</strain>
    </source>
</reference>
<dbReference type="RefSeq" id="WP_210049899.1">
    <property type="nucleotide sequence ID" value="NZ_JAGINX010000001.1"/>
</dbReference>
<evidence type="ECO:0000256" key="1">
    <source>
        <dbReference type="ARBA" id="ARBA00023125"/>
    </source>
</evidence>
<dbReference type="InterPro" id="IPR047057">
    <property type="entry name" value="MerR_fam"/>
</dbReference>
<dbReference type="Proteomes" id="UP001519331">
    <property type="component" value="Unassembled WGS sequence"/>
</dbReference>
<keyword evidence="2" id="KW-0175">Coiled coil</keyword>
<dbReference type="SUPFAM" id="SSF46955">
    <property type="entry name" value="Putative DNA-binding domain"/>
    <property type="match status" value="1"/>
</dbReference>
<evidence type="ECO:0000313" key="4">
    <source>
        <dbReference type="EMBL" id="MBP2319196.1"/>
    </source>
</evidence>
<dbReference type="SMART" id="SM00422">
    <property type="entry name" value="HTH_MERR"/>
    <property type="match status" value="1"/>
</dbReference>
<name>A0ABS4T697_9MICC</name>
<keyword evidence="1 4" id="KW-0238">DNA-binding</keyword>
<evidence type="ECO:0000256" key="2">
    <source>
        <dbReference type="SAM" id="Coils"/>
    </source>
</evidence>
<dbReference type="PROSITE" id="PS50937">
    <property type="entry name" value="HTH_MERR_2"/>
    <property type="match status" value="1"/>
</dbReference>
<evidence type="ECO:0000313" key="5">
    <source>
        <dbReference type="Proteomes" id="UP001519331"/>
    </source>
</evidence>
<proteinExistence type="predicted"/>
<evidence type="ECO:0000259" key="3">
    <source>
        <dbReference type="PROSITE" id="PS50937"/>
    </source>
</evidence>
<gene>
    <name evidence="4" type="ORF">JOF45_002215</name>
</gene>
<dbReference type="CDD" id="cd00592">
    <property type="entry name" value="HTH_MerR-like"/>
    <property type="match status" value="1"/>
</dbReference>
<protein>
    <submittedName>
        <fullName evidence="4">DNA-binding transcriptional MerR regulator</fullName>
    </submittedName>
</protein>
<keyword evidence="5" id="KW-1185">Reference proteome</keyword>
<dbReference type="InterPro" id="IPR000551">
    <property type="entry name" value="MerR-type_HTH_dom"/>
</dbReference>
<dbReference type="PANTHER" id="PTHR30204">
    <property type="entry name" value="REDOX-CYCLING DRUG-SENSING TRANSCRIPTIONAL ACTIVATOR SOXR"/>
    <property type="match status" value="1"/>
</dbReference>
<dbReference type="InterPro" id="IPR009061">
    <property type="entry name" value="DNA-bd_dom_put_sf"/>
</dbReference>